<keyword evidence="7" id="KW-1185">Reference proteome</keyword>
<dbReference type="PANTHER" id="PTHR30024:SF43">
    <property type="entry name" value="BLL4572 PROTEIN"/>
    <property type="match status" value="1"/>
</dbReference>
<proteinExistence type="predicted"/>
<dbReference type="Gene3D" id="3.40.190.10">
    <property type="entry name" value="Periplasmic binding protein-like II"/>
    <property type="match status" value="2"/>
</dbReference>
<reference evidence="6 7" key="1">
    <citation type="journal article" date="2019" name="Environ. Microbiol.">
        <title>Species interactions and distinct microbial communities in high Arctic permafrost affected cryosols are associated with the CH4 and CO2 gas fluxes.</title>
        <authorList>
            <person name="Altshuler I."/>
            <person name="Hamel J."/>
            <person name="Turney S."/>
            <person name="Magnuson E."/>
            <person name="Levesque R."/>
            <person name="Greer C."/>
            <person name="Whyte L.G."/>
        </authorList>
    </citation>
    <scope>NUCLEOTIDE SEQUENCE [LARGE SCALE GENOMIC DNA]</scope>
    <source>
        <strain evidence="6 7">S9.3B</strain>
    </source>
</reference>
<dbReference type="InterPro" id="IPR044527">
    <property type="entry name" value="NrtA/CpmA_ABC-bd_dom"/>
</dbReference>
<keyword evidence="4" id="KW-0997">Cell inner membrane</keyword>
<name>A0A502G5H6_9PROT</name>
<evidence type="ECO:0000313" key="7">
    <source>
        <dbReference type="Proteomes" id="UP000317078"/>
    </source>
</evidence>
<evidence type="ECO:0000256" key="2">
    <source>
        <dbReference type="ARBA" id="ARBA00022448"/>
    </source>
</evidence>
<dbReference type="GO" id="GO:0012505">
    <property type="term" value="C:endomembrane system"/>
    <property type="evidence" value="ECO:0007669"/>
    <property type="project" value="UniProtKB-SubCell"/>
</dbReference>
<dbReference type="Pfam" id="PF13379">
    <property type="entry name" value="NMT1_2"/>
    <property type="match status" value="1"/>
</dbReference>
<keyword evidence="2" id="KW-0813">Transport</keyword>
<dbReference type="PANTHER" id="PTHR30024">
    <property type="entry name" value="ALIPHATIC SULFONATES-BINDING PROTEIN-RELATED"/>
    <property type="match status" value="1"/>
</dbReference>
<evidence type="ECO:0000256" key="3">
    <source>
        <dbReference type="ARBA" id="ARBA00022475"/>
    </source>
</evidence>
<keyword evidence="5" id="KW-0472">Membrane</keyword>
<protein>
    <submittedName>
        <fullName evidence="6">Thiamine biosynthesis protein</fullName>
    </submittedName>
</protein>
<dbReference type="Proteomes" id="UP000317078">
    <property type="component" value="Unassembled WGS sequence"/>
</dbReference>
<dbReference type="AlphaFoldDB" id="A0A502G5H6"/>
<comment type="caution">
    <text evidence="6">The sequence shown here is derived from an EMBL/GenBank/DDBJ whole genome shotgun (WGS) entry which is preliminary data.</text>
</comment>
<dbReference type="RefSeq" id="WP_140883259.1">
    <property type="nucleotide sequence ID" value="NZ_RCZP01000009.1"/>
</dbReference>
<keyword evidence="3" id="KW-1003">Cell membrane</keyword>
<gene>
    <name evidence="6" type="ORF">EAH89_11955</name>
</gene>
<evidence type="ECO:0000256" key="4">
    <source>
        <dbReference type="ARBA" id="ARBA00022519"/>
    </source>
</evidence>
<dbReference type="CDD" id="cd13553">
    <property type="entry name" value="PBP2_NrtA_CpmA_like"/>
    <property type="match status" value="1"/>
</dbReference>
<organism evidence="6 7">
    <name type="scientific">Muricoccus nepalensis</name>
    <dbReference type="NCBI Taxonomy" id="1854500"/>
    <lineage>
        <taxon>Bacteria</taxon>
        <taxon>Pseudomonadati</taxon>
        <taxon>Pseudomonadota</taxon>
        <taxon>Alphaproteobacteria</taxon>
        <taxon>Acetobacterales</taxon>
        <taxon>Roseomonadaceae</taxon>
        <taxon>Muricoccus</taxon>
    </lineage>
</organism>
<evidence type="ECO:0000256" key="1">
    <source>
        <dbReference type="ARBA" id="ARBA00004308"/>
    </source>
</evidence>
<evidence type="ECO:0000313" key="6">
    <source>
        <dbReference type="EMBL" id="TPG57165.1"/>
    </source>
</evidence>
<dbReference type="EMBL" id="RCZP01000009">
    <property type="protein sequence ID" value="TPG57165.1"/>
    <property type="molecule type" value="Genomic_DNA"/>
</dbReference>
<comment type="subcellular location">
    <subcellularLocation>
        <location evidence="1">Endomembrane system</location>
    </subcellularLocation>
</comment>
<dbReference type="OrthoDB" id="570524at2"/>
<sequence>MSASPLRIGYVPLTDAAPLVVAEALGLFAQHGVRVALSRESAWAAVRDRVAHGLLDGAHMLAPMPIALACGLGGVRATVSVGAGIGRNGNTLTLSPALAGEAGLDPAGSPLSAEAFAAAVRRRAAAGRPMVRLAAVFPFSSHHYLLRHWLASGGLDPDRDLRLVVVPPPRTAAALAGGEVDGFLSGEPWGSHAAALGVGRVALTGGDVWPDHPEKVLAFRAGLPAGQAVAVTAAVIAAARWLDDPANRGDAAALMHERVFPTLDAATVRLALDGVVPTAAGTRALPAPMRFREATLARPEAAAWWLRQMRRWGHVPEAVPDSEALSAYGDATWRAAAALLGEAEPETVTLPEEIAA</sequence>
<accession>A0A502G5H6</accession>
<evidence type="ECO:0000256" key="5">
    <source>
        <dbReference type="ARBA" id="ARBA00023136"/>
    </source>
</evidence>
<dbReference type="SUPFAM" id="SSF53850">
    <property type="entry name" value="Periplasmic binding protein-like II"/>
    <property type="match status" value="1"/>
</dbReference>